<dbReference type="Proteomes" id="UP000799778">
    <property type="component" value="Unassembled WGS sequence"/>
</dbReference>
<dbReference type="InterPro" id="IPR027417">
    <property type="entry name" value="P-loop_NTPase"/>
</dbReference>
<dbReference type="PANTHER" id="PTHR13710:SF154">
    <property type="entry name" value="RECQ HELICASE, PUTATIVE (AFU_ORTHOLOGUE AFUA_6G14720)-RELATED"/>
    <property type="match status" value="1"/>
</dbReference>
<evidence type="ECO:0000313" key="10">
    <source>
        <dbReference type="Proteomes" id="UP000799778"/>
    </source>
</evidence>
<feature type="region of interest" description="Disordered" evidence="6">
    <location>
        <begin position="486"/>
        <end position="523"/>
    </location>
</feature>
<keyword evidence="9" id="KW-0378">Hydrolase</keyword>
<feature type="compositionally biased region" description="Basic and acidic residues" evidence="6">
    <location>
        <begin position="512"/>
        <end position="523"/>
    </location>
</feature>
<dbReference type="GO" id="GO:0005737">
    <property type="term" value="C:cytoplasm"/>
    <property type="evidence" value="ECO:0007669"/>
    <property type="project" value="TreeGrafter"/>
</dbReference>
<feature type="compositionally biased region" description="Acidic residues" evidence="6">
    <location>
        <begin position="486"/>
        <end position="511"/>
    </location>
</feature>
<comment type="similarity">
    <text evidence="1">Belongs to the helicase family. RecQ subfamily.</text>
</comment>
<dbReference type="PANTHER" id="PTHR13710">
    <property type="entry name" value="DNA HELICASE RECQ FAMILY MEMBER"/>
    <property type="match status" value="1"/>
</dbReference>
<evidence type="ECO:0000256" key="6">
    <source>
        <dbReference type="SAM" id="MobiDB-lite"/>
    </source>
</evidence>
<keyword evidence="2" id="KW-0547">Nucleotide-binding</keyword>
<dbReference type="GeneID" id="54279321"/>
<dbReference type="GO" id="GO:0009378">
    <property type="term" value="F:four-way junction helicase activity"/>
    <property type="evidence" value="ECO:0007669"/>
    <property type="project" value="TreeGrafter"/>
</dbReference>
<dbReference type="Gene3D" id="3.40.50.300">
    <property type="entry name" value="P-loop containing nucleotide triphosphate hydrolases"/>
    <property type="match status" value="2"/>
</dbReference>
<dbReference type="Pfam" id="PF00271">
    <property type="entry name" value="Helicase_C"/>
    <property type="match status" value="1"/>
</dbReference>
<dbReference type="PROSITE" id="PS51194">
    <property type="entry name" value="HELICASE_CTER"/>
    <property type="match status" value="1"/>
</dbReference>
<evidence type="ECO:0000256" key="3">
    <source>
        <dbReference type="ARBA" id="ARBA00022840"/>
    </source>
</evidence>
<protein>
    <recommendedName>
        <fullName evidence="5">DNA 3'-5' helicase</fullName>
        <ecNumber evidence="5">5.6.2.4</ecNumber>
    </recommendedName>
</protein>
<dbReference type="InterPro" id="IPR014001">
    <property type="entry name" value="Helicase_ATP-bd"/>
</dbReference>
<keyword evidence="10" id="KW-1185">Reference proteome</keyword>
<keyword evidence="3" id="KW-0067">ATP-binding</keyword>
<evidence type="ECO:0000256" key="2">
    <source>
        <dbReference type="ARBA" id="ARBA00022741"/>
    </source>
</evidence>
<evidence type="ECO:0000259" key="7">
    <source>
        <dbReference type="PROSITE" id="PS51192"/>
    </source>
</evidence>
<sequence>MAALTADEQAGHTAHVAGLIYAREMMEQAGVVASRRSQFRMSSIDWHRLLGVGSVQEDKDAYKKRKRAPYEDEADEARVDRWMRMRKMDTATPLQRMMGETAQFRGLQKEAIEAMVAGESPVVAVMPTGAGKSMLFMLPAWAEQGGTTVVVVPLIALRGDIHRRCQKVGISCAEWENRRPPDAAAVVLVTPESAVKVECTTFLNRMRATRRLDRIVIDECHIVLNRRYTFRKEMQPLGKLVGAETQMVLLTATLPPREEDHLFRRMHFDRDEVKIFRAATTRITISYRAIPIGKEVRKRAVEGIPSRMIQQKSTRYRTGKIVIYGNSVAKVKRLAQEVGCDAYHHDAAGKASMVEAFMAGKQRMIVATSALGMGVDIADIRCIIHVDWPFSMMDYAQESGRAGRDGLPSEAVVIAHAGDPWRAEDQQTQAEQAMVRSYVEGPNGLAQCRRVVLDGYLDRRGSERVRCEEGEEKCDVCRGNVDHVEENEDVSDASEADDQEADDQEADDQEAEKEQQRQVFRQQERERQAARQRLIEERQQAFGEMEWLRRQLALWSNRCGICAAAGEGREGQEGHDVRQCWRAESRQA</sequence>
<evidence type="ECO:0000256" key="5">
    <source>
        <dbReference type="ARBA" id="ARBA00034808"/>
    </source>
</evidence>
<dbReference type="OrthoDB" id="3795097at2759"/>
<feature type="non-terminal residue" evidence="9">
    <location>
        <position position="588"/>
    </location>
</feature>
<accession>A0A6A5X5V8</accession>
<comment type="catalytic activity">
    <reaction evidence="4">
        <text>Couples ATP hydrolysis with the unwinding of duplex DNA by translocating in the 3'-5' direction.</text>
        <dbReference type="EC" id="5.6.2.4"/>
    </reaction>
</comment>
<dbReference type="GO" id="GO:0005524">
    <property type="term" value="F:ATP binding"/>
    <property type="evidence" value="ECO:0007669"/>
    <property type="project" value="UniProtKB-KW"/>
</dbReference>
<dbReference type="InterPro" id="IPR011545">
    <property type="entry name" value="DEAD/DEAH_box_helicase_dom"/>
</dbReference>
<dbReference type="EMBL" id="ML978106">
    <property type="protein sequence ID" value="KAF2008251.1"/>
    <property type="molecule type" value="Genomic_DNA"/>
</dbReference>
<dbReference type="EC" id="5.6.2.4" evidence="5"/>
<dbReference type="InterPro" id="IPR001650">
    <property type="entry name" value="Helicase_C-like"/>
</dbReference>
<dbReference type="GO" id="GO:0005694">
    <property type="term" value="C:chromosome"/>
    <property type="evidence" value="ECO:0007669"/>
    <property type="project" value="TreeGrafter"/>
</dbReference>
<evidence type="ECO:0000313" key="9">
    <source>
        <dbReference type="EMBL" id="KAF2008251.1"/>
    </source>
</evidence>
<evidence type="ECO:0000259" key="8">
    <source>
        <dbReference type="PROSITE" id="PS51194"/>
    </source>
</evidence>
<reference evidence="9" key="1">
    <citation type="journal article" date="2020" name="Stud. Mycol.">
        <title>101 Dothideomycetes genomes: a test case for predicting lifestyles and emergence of pathogens.</title>
        <authorList>
            <person name="Haridas S."/>
            <person name="Albert R."/>
            <person name="Binder M."/>
            <person name="Bloem J."/>
            <person name="Labutti K."/>
            <person name="Salamov A."/>
            <person name="Andreopoulos B."/>
            <person name="Baker S."/>
            <person name="Barry K."/>
            <person name="Bills G."/>
            <person name="Bluhm B."/>
            <person name="Cannon C."/>
            <person name="Castanera R."/>
            <person name="Culley D."/>
            <person name="Daum C."/>
            <person name="Ezra D."/>
            <person name="Gonzalez J."/>
            <person name="Henrissat B."/>
            <person name="Kuo A."/>
            <person name="Liang C."/>
            <person name="Lipzen A."/>
            <person name="Lutzoni F."/>
            <person name="Magnuson J."/>
            <person name="Mondo S."/>
            <person name="Nolan M."/>
            <person name="Ohm R."/>
            <person name="Pangilinan J."/>
            <person name="Park H.-J."/>
            <person name="Ramirez L."/>
            <person name="Alfaro M."/>
            <person name="Sun H."/>
            <person name="Tritt A."/>
            <person name="Yoshinaga Y."/>
            <person name="Zwiers L.-H."/>
            <person name="Turgeon B."/>
            <person name="Goodwin S."/>
            <person name="Spatafora J."/>
            <person name="Crous P."/>
            <person name="Grigoriev I."/>
        </authorList>
    </citation>
    <scope>NUCLEOTIDE SEQUENCE</scope>
    <source>
        <strain evidence="9">CBS 175.79</strain>
    </source>
</reference>
<gene>
    <name evidence="9" type="ORF">BU24DRAFT_209995</name>
</gene>
<dbReference type="GO" id="GO:0000724">
    <property type="term" value="P:double-strand break repair via homologous recombination"/>
    <property type="evidence" value="ECO:0007669"/>
    <property type="project" value="TreeGrafter"/>
</dbReference>
<name>A0A6A5X5V8_9PLEO</name>
<dbReference type="GO" id="GO:0003676">
    <property type="term" value="F:nucleic acid binding"/>
    <property type="evidence" value="ECO:0007669"/>
    <property type="project" value="InterPro"/>
</dbReference>
<evidence type="ECO:0000256" key="1">
    <source>
        <dbReference type="ARBA" id="ARBA00005446"/>
    </source>
</evidence>
<dbReference type="AlphaFoldDB" id="A0A6A5X5V8"/>
<dbReference type="GO" id="GO:0016787">
    <property type="term" value="F:hydrolase activity"/>
    <property type="evidence" value="ECO:0007669"/>
    <property type="project" value="UniProtKB-KW"/>
</dbReference>
<proteinExistence type="inferred from homology"/>
<dbReference type="PROSITE" id="PS51192">
    <property type="entry name" value="HELICASE_ATP_BIND_1"/>
    <property type="match status" value="1"/>
</dbReference>
<evidence type="ECO:0000256" key="4">
    <source>
        <dbReference type="ARBA" id="ARBA00034617"/>
    </source>
</evidence>
<dbReference type="SMART" id="SM00490">
    <property type="entry name" value="HELICc"/>
    <property type="match status" value="1"/>
</dbReference>
<dbReference type="RefSeq" id="XP_033376590.1">
    <property type="nucleotide sequence ID" value="XM_033521924.1"/>
</dbReference>
<dbReference type="SUPFAM" id="SSF52540">
    <property type="entry name" value="P-loop containing nucleoside triphosphate hydrolases"/>
    <property type="match status" value="1"/>
</dbReference>
<feature type="domain" description="Helicase C-terminal" evidence="8">
    <location>
        <begin position="308"/>
        <end position="457"/>
    </location>
</feature>
<dbReference type="SMART" id="SM00487">
    <property type="entry name" value="DEXDc"/>
    <property type="match status" value="1"/>
</dbReference>
<organism evidence="9 10">
    <name type="scientific">Aaosphaeria arxii CBS 175.79</name>
    <dbReference type="NCBI Taxonomy" id="1450172"/>
    <lineage>
        <taxon>Eukaryota</taxon>
        <taxon>Fungi</taxon>
        <taxon>Dikarya</taxon>
        <taxon>Ascomycota</taxon>
        <taxon>Pezizomycotina</taxon>
        <taxon>Dothideomycetes</taxon>
        <taxon>Pleosporomycetidae</taxon>
        <taxon>Pleosporales</taxon>
        <taxon>Pleosporales incertae sedis</taxon>
        <taxon>Aaosphaeria</taxon>
    </lineage>
</organism>
<dbReference type="CDD" id="cd17920">
    <property type="entry name" value="DEXHc_RecQ"/>
    <property type="match status" value="1"/>
</dbReference>
<feature type="domain" description="Helicase ATP-binding" evidence="7">
    <location>
        <begin position="113"/>
        <end position="272"/>
    </location>
</feature>
<dbReference type="GO" id="GO:0043138">
    <property type="term" value="F:3'-5' DNA helicase activity"/>
    <property type="evidence" value="ECO:0007669"/>
    <property type="project" value="UniProtKB-EC"/>
</dbReference>
<dbReference type="Pfam" id="PF00270">
    <property type="entry name" value="DEAD"/>
    <property type="match status" value="1"/>
</dbReference>